<keyword evidence="4" id="KW-1185">Reference proteome</keyword>
<keyword evidence="3" id="KW-0503">Monooxygenase</keyword>
<dbReference type="GO" id="GO:0004497">
    <property type="term" value="F:monooxygenase activity"/>
    <property type="evidence" value="ECO:0007669"/>
    <property type="project" value="UniProtKB-KW"/>
</dbReference>
<proteinExistence type="predicted"/>
<reference evidence="4" key="1">
    <citation type="submission" date="2023-07" db="EMBL/GenBank/DDBJ databases">
        <title>30 novel species of actinomycetes from the DSMZ collection.</title>
        <authorList>
            <person name="Nouioui I."/>
        </authorList>
    </citation>
    <scope>NUCLEOTIDE SEQUENCE [LARGE SCALE GENOMIC DNA]</scope>
    <source>
        <strain evidence="4">DSM 42041</strain>
    </source>
</reference>
<dbReference type="InterPro" id="IPR002938">
    <property type="entry name" value="FAD-bd"/>
</dbReference>
<dbReference type="InterPro" id="IPR050631">
    <property type="entry name" value="PheA/TfdB_FAD_monoxygenase"/>
</dbReference>
<dbReference type="PRINTS" id="PR00420">
    <property type="entry name" value="RNGMNOXGNASE"/>
</dbReference>
<dbReference type="PANTHER" id="PTHR43476">
    <property type="entry name" value="3-(3-HYDROXY-PHENYL)PROPIONATE/3-HYDROXYCINNAMIC ACID HYDROXYLASE"/>
    <property type="match status" value="1"/>
</dbReference>
<evidence type="ECO:0000256" key="1">
    <source>
        <dbReference type="ARBA" id="ARBA00023002"/>
    </source>
</evidence>
<comment type="caution">
    <text evidence="3">The sequence shown here is derived from an EMBL/GenBank/DDBJ whole genome shotgun (WGS) entry which is preliminary data.</text>
</comment>
<dbReference type="Proteomes" id="UP001183414">
    <property type="component" value="Unassembled WGS sequence"/>
</dbReference>
<keyword evidence="1" id="KW-0560">Oxidoreductase</keyword>
<sequence length="443" mass="48106">MTRPDDRPAQTAAPEETDVLIIGGGPAGSLLACLLARRGIRTVLVEKQTNLERSFRGETLAAPSVTSLHKLGFGPALRAHGFLETTTVTTVTEGRPVLHVDYRRFRDQPLPIDIPQPALIRIFNDAAEGLPGYVYLSGWSFSSLMEEDGAVRGAELVRGRGSTAERTRVRARLVVGADGRFSKVRKASGLPADIEPMARDFLSFKLPRPPEWGQDAQLIVDHDRHLVVLPTFPDSLRIGHNLPKRGLATLRRAGFAAFRDGIAALSPALAPLVREHLLSWDDTSFLEIFTAEMEQWARDGLLLIGDASHTATPILGQGVNLAMQDAITLVPVLVAALDAGAGRQPVGAGELADFVAGRRAHKMHVTRFQRMQESQLAVSSPRGVRVRRLRYRLLNAFPGKYRIFDKVINAQHPVDPVDLSLAQAALSPGSRADGASTQAEVAP</sequence>
<dbReference type="EMBL" id="JAVREQ010000004">
    <property type="protein sequence ID" value="MDT0378444.1"/>
    <property type="molecule type" value="Genomic_DNA"/>
</dbReference>
<accession>A0ABU2NN92</accession>
<dbReference type="InterPro" id="IPR036188">
    <property type="entry name" value="FAD/NAD-bd_sf"/>
</dbReference>
<name>A0ABU2NN92_9ACTN</name>
<gene>
    <name evidence="3" type="ORF">RM572_06580</name>
</gene>
<dbReference type="PROSITE" id="PS51257">
    <property type="entry name" value="PROKAR_LIPOPROTEIN"/>
    <property type="match status" value="1"/>
</dbReference>
<dbReference type="Pfam" id="PF01494">
    <property type="entry name" value="FAD_binding_3"/>
    <property type="match status" value="1"/>
</dbReference>
<protein>
    <submittedName>
        <fullName evidence="3">FAD-dependent monooxygenase</fullName>
    </submittedName>
</protein>
<dbReference type="Gene3D" id="3.50.50.60">
    <property type="entry name" value="FAD/NAD(P)-binding domain"/>
    <property type="match status" value="2"/>
</dbReference>
<evidence type="ECO:0000313" key="3">
    <source>
        <dbReference type="EMBL" id="MDT0378444.1"/>
    </source>
</evidence>
<evidence type="ECO:0000313" key="4">
    <source>
        <dbReference type="Proteomes" id="UP001183414"/>
    </source>
</evidence>
<dbReference type="PANTHER" id="PTHR43476:SF5">
    <property type="entry name" value="FAD-DEPENDENT MONOOXYGENASE"/>
    <property type="match status" value="1"/>
</dbReference>
<feature type="domain" description="FAD-binding" evidence="2">
    <location>
        <begin position="16"/>
        <end position="342"/>
    </location>
</feature>
<dbReference type="RefSeq" id="WP_311672338.1">
    <property type="nucleotide sequence ID" value="NZ_JAVREQ010000004.1"/>
</dbReference>
<organism evidence="3 4">
    <name type="scientific">Streptomyces hazeniae</name>
    <dbReference type="NCBI Taxonomy" id="3075538"/>
    <lineage>
        <taxon>Bacteria</taxon>
        <taxon>Bacillati</taxon>
        <taxon>Actinomycetota</taxon>
        <taxon>Actinomycetes</taxon>
        <taxon>Kitasatosporales</taxon>
        <taxon>Streptomycetaceae</taxon>
        <taxon>Streptomyces</taxon>
    </lineage>
</organism>
<dbReference type="SUPFAM" id="SSF51905">
    <property type="entry name" value="FAD/NAD(P)-binding domain"/>
    <property type="match status" value="1"/>
</dbReference>
<evidence type="ECO:0000259" key="2">
    <source>
        <dbReference type="Pfam" id="PF01494"/>
    </source>
</evidence>